<name>A0AAD4Z2R1_PRUDU</name>
<dbReference type="Proteomes" id="UP001054821">
    <property type="component" value="Chromosome 5"/>
</dbReference>
<proteinExistence type="predicted"/>
<comment type="caution">
    <text evidence="1">The sequence shown here is derived from an EMBL/GenBank/DDBJ whole genome shotgun (WGS) entry which is preliminary data.</text>
</comment>
<evidence type="ECO:0000313" key="2">
    <source>
        <dbReference type="Proteomes" id="UP001054821"/>
    </source>
</evidence>
<keyword evidence="2" id="KW-1185">Reference proteome</keyword>
<reference evidence="1 2" key="1">
    <citation type="journal article" date="2022" name="G3 (Bethesda)">
        <title>Whole-genome sequence and methylome profiling of the almond [Prunus dulcis (Mill.) D.A. Webb] cultivar 'Nonpareil'.</title>
        <authorList>
            <person name="D'Amico-Willman K.M."/>
            <person name="Ouma W.Z."/>
            <person name="Meulia T."/>
            <person name="Sideli G.M."/>
            <person name="Gradziel T.M."/>
            <person name="Fresnedo-Ramirez J."/>
        </authorList>
    </citation>
    <scope>NUCLEOTIDE SEQUENCE [LARGE SCALE GENOMIC DNA]</scope>
    <source>
        <strain evidence="1">Clone GOH B32 T37-40</strain>
    </source>
</reference>
<dbReference type="AlphaFoldDB" id="A0AAD4Z2R1"/>
<accession>A0AAD4Z2R1</accession>
<dbReference type="EMBL" id="JAJFAZ020000005">
    <property type="protein sequence ID" value="KAI5329768.1"/>
    <property type="molecule type" value="Genomic_DNA"/>
</dbReference>
<gene>
    <name evidence="1" type="ORF">L3X38_029165</name>
</gene>
<protein>
    <submittedName>
        <fullName evidence="1">Uncharacterized protein</fullName>
    </submittedName>
</protein>
<evidence type="ECO:0000313" key="1">
    <source>
        <dbReference type="EMBL" id="KAI5329768.1"/>
    </source>
</evidence>
<organism evidence="1 2">
    <name type="scientific">Prunus dulcis</name>
    <name type="common">Almond</name>
    <name type="synonym">Amygdalus dulcis</name>
    <dbReference type="NCBI Taxonomy" id="3755"/>
    <lineage>
        <taxon>Eukaryota</taxon>
        <taxon>Viridiplantae</taxon>
        <taxon>Streptophyta</taxon>
        <taxon>Embryophyta</taxon>
        <taxon>Tracheophyta</taxon>
        <taxon>Spermatophyta</taxon>
        <taxon>Magnoliopsida</taxon>
        <taxon>eudicotyledons</taxon>
        <taxon>Gunneridae</taxon>
        <taxon>Pentapetalae</taxon>
        <taxon>rosids</taxon>
        <taxon>fabids</taxon>
        <taxon>Rosales</taxon>
        <taxon>Rosaceae</taxon>
        <taxon>Amygdaloideae</taxon>
        <taxon>Amygdaleae</taxon>
        <taxon>Prunus</taxon>
    </lineage>
</organism>
<sequence length="138" mass="14673">MNYLPFDHGPRGFSQVGFNGGLDGNRGPRLAFPSPLWAEFNGNVPVLIDFLGRVVESKVAGLLSASSPGGRSAAPQGIHSDSEGPCFRLGWCRPSLGAAPSWLRGRSSAAFLLFAASWFSGGEFRGLRLPLSFGSTCW</sequence>